<dbReference type="RefSeq" id="WP_039396154.1">
    <property type="nucleotide sequence ID" value="NZ_JTDK01000005.1"/>
</dbReference>
<sequence>MEIDRDRDLVIERVIRAPRGRVWDAWTDPTLLAAWWVPPPAVARIDVLDPRPGGAIITRMSDDGDTFLAHTDGIFLVVEPVRRLVFTNAITASWHPATPAPVPMTAEIILGEHPEGTDYRAVVRHADAAARARHEELGFFEGWRAVTEALAALAEA</sequence>
<comment type="similarity">
    <text evidence="1">Belongs to the AHA1 family.</text>
</comment>
<organism evidence="3 4">
    <name type="scientific">Microbacterium mangrovi</name>
    <dbReference type="NCBI Taxonomy" id="1348253"/>
    <lineage>
        <taxon>Bacteria</taxon>
        <taxon>Bacillati</taxon>
        <taxon>Actinomycetota</taxon>
        <taxon>Actinomycetes</taxon>
        <taxon>Micrococcales</taxon>
        <taxon>Microbacteriaceae</taxon>
        <taxon>Microbacterium</taxon>
    </lineage>
</organism>
<comment type="caution">
    <text evidence="3">The sequence shown here is derived from an EMBL/GenBank/DDBJ whole genome shotgun (WGS) entry which is preliminary data.</text>
</comment>
<protein>
    <submittedName>
        <fullName evidence="3">Polyketide cyclase</fullName>
    </submittedName>
</protein>
<dbReference type="AlphaFoldDB" id="A0A0B2ABX2"/>
<dbReference type="InterPro" id="IPR023393">
    <property type="entry name" value="START-like_dom_sf"/>
</dbReference>
<accession>A0A0B2ABX2</accession>
<dbReference type="STRING" id="1348253.LK09_03705"/>
<keyword evidence="4" id="KW-1185">Reference proteome</keyword>
<gene>
    <name evidence="3" type="ORF">LK09_03705</name>
</gene>
<dbReference type="InterPro" id="IPR013538">
    <property type="entry name" value="ASHA1/2-like_C"/>
</dbReference>
<dbReference type="EMBL" id="JTDK01000005">
    <property type="protein sequence ID" value="KHK99131.1"/>
    <property type="molecule type" value="Genomic_DNA"/>
</dbReference>
<dbReference type="OrthoDB" id="3365660at2"/>
<evidence type="ECO:0000256" key="1">
    <source>
        <dbReference type="ARBA" id="ARBA00006817"/>
    </source>
</evidence>
<evidence type="ECO:0000259" key="2">
    <source>
        <dbReference type="Pfam" id="PF08327"/>
    </source>
</evidence>
<dbReference type="SUPFAM" id="SSF55961">
    <property type="entry name" value="Bet v1-like"/>
    <property type="match status" value="1"/>
</dbReference>
<dbReference type="Pfam" id="PF08327">
    <property type="entry name" value="AHSA1"/>
    <property type="match status" value="1"/>
</dbReference>
<evidence type="ECO:0000313" key="4">
    <source>
        <dbReference type="Proteomes" id="UP000031030"/>
    </source>
</evidence>
<proteinExistence type="inferred from homology"/>
<dbReference type="Gene3D" id="3.30.530.20">
    <property type="match status" value="1"/>
</dbReference>
<name>A0A0B2ABX2_9MICO</name>
<evidence type="ECO:0000313" key="3">
    <source>
        <dbReference type="EMBL" id="KHK99131.1"/>
    </source>
</evidence>
<dbReference type="Proteomes" id="UP000031030">
    <property type="component" value="Unassembled WGS sequence"/>
</dbReference>
<feature type="domain" description="Activator of Hsp90 ATPase homologue 1/2-like C-terminal" evidence="2">
    <location>
        <begin position="16"/>
        <end position="155"/>
    </location>
</feature>
<reference evidence="3 4" key="1">
    <citation type="submission" date="2014-11" db="EMBL/GenBank/DDBJ databases">
        <title>Genome sequence of Microbacterium mangrovi MUSC 115(T).</title>
        <authorList>
            <person name="Lee L.-H."/>
        </authorList>
    </citation>
    <scope>NUCLEOTIDE SEQUENCE [LARGE SCALE GENOMIC DNA]</scope>
    <source>
        <strain evidence="3 4">MUSC 115</strain>
    </source>
</reference>